<evidence type="ECO:0000256" key="4">
    <source>
        <dbReference type="SAM" id="MobiDB-lite"/>
    </source>
</evidence>
<sequence>MPGDLQPASDSELLTDQDGGMTSGQSGRCTPRAGEIQLASPDATPKSEEASAHRSDTIDSFAGSPEMNSDANEFCIVSGDGRTLSESGCSEAEVASSESHGQPDLEDVTLHFHSRLDEKEHFGQLIRNVELLGRRYLVVRTEPSEDDARQGMRSVIHVLGLGYLNARHDDVVMLGRPVGANGSDSGSGIGSVHPKAQACAREPVEEPGIFVPDQERFRQKELLGSGGFADVYRYEKLDSDGRATESYAVKEVDLQLLSSKVGADQERLVRWVARLEFEVRNLLKLRGHPGVVKVLDAYAFRRKFYIVMEHVNGTDLGRRLKGRGRLSEMEARGLFAQMAEALRHSHALEVVHRDFKPHNILLASPLRPGQPDVVKLVDFGLSKDISGCSSGTSTPFLGTKYYRAPETRHAAPGQENYDAAKVDVYALGVTLYVMLAGSHPQEGEEVTDLSLRGAAWQRISPEARDLLLGLLKHEPEQRLSLDDVIEHPWLTAMWATSLDESDQAEKSEEAPESESEEKGNDMPLGPSFFAAFPEAPATSSAAKIPAEGGSSHGSPVHSASAPGWGNVLSWLHADAASAEAQQVLSVVGGRTAAAPFGRAPLPLPGPAGPGPAIPAAPAGPAGPAGKRSRVDKGEKRLALESDAAPPLTSLGDSQTDSQTLGQEDKEQAQVVQNVQERAGTARIKWISCAPRFASVWRFSQARAESPLPSPAPSPLPSPAPSPPPTPYGREESRDTEGAESRAPAEPDSVIGFVQAPRMLAVDGAMVTITRTHRGSRHRPWGFVSESCRRFGYSSREEAMRAAEEALLTPAGAGKKGRGAHEASPLHAMG</sequence>
<keyword evidence="1 3" id="KW-0547">Nucleotide-binding</keyword>
<dbReference type="GO" id="GO:0004674">
    <property type="term" value="F:protein serine/threonine kinase activity"/>
    <property type="evidence" value="ECO:0007669"/>
    <property type="project" value="TreeGrafter"/>
</dbReference>
<feature type="region of interest" description="Disordered" evidence="4">
    <location>
        <begin position="1"/>
        <end position="66"/>
    </location>
</feature>
<proteinExistence type="predicted"/>
<dbReference type="Pfam" id="PF00069">
    <property type="entry name" value="Pkinase"/>
    <property type="match status" value="1"/>
</dbReference>
<dbReference type="GO" id="GO:0005634">
    <property type="term" value="C:nucleus"/>
    <property type="evidence" value="ECO:0007669"/>
    <property type="project" value="TreeGrafter"/>
</dbReference>
<dbReference type="PROSITE" id="PS50011">
    <property type="entry name" value="PROTEIN_KINASE_DOM"/>
    <property type="match status" value="1"/>
</dbReference>
<evidence type="ECO:0000313" key="6">
    <source>
        <dbReference type="EMBL" id="CAJ1374111.1"/>
    </source>
</evidence>
<keyword evidence="7" id="KW-1185">Reference proteome</keyword>
<feature type="binding site" evidence="3">
    <location>
        <position position="250"/>
    </location>
    <ligand>
        <name>ATP</name>
        <dbReference type="ChEBI" id="CHEBI:30616"/>
    </ligand>
</feature>
<dbReference type="Proteomes" id="UP001178507">
    <property type="component" value="Unassembled WGS sequence"/>
</dbReference>
<feature type="region of interest" description="Disordered" evidence="4">
    <location>
        <begin position="704"/>
        <end position="749"/>
    </location>
</feature>
<feature type="domain" description="Protein kinase" evidence="5">
    <location>
        <begin position="217"/>
        <end position="490"/>
    </location>
</feature>
<dbReference type="InterPro" id="IPR000719">
    <property type="entry name" value="Prot_kinase_dom"/>
</dbReference>
<organism evidence="6 7">
    <name type="scientific">Effrenium voratum</name>
    <dbReference type="NCBI Taxonomy" id="2562239"/>
    <lineage>
        <taxon>Eukaryota</taxon>
        <taxon>Sar</taxon>
        <taxon>Alveolata</taxon>
        <taxon>Dinophyceae</taxon>
        <taxon>Suessiales</taxon>
        <taxon>Symbiodiniaceae</taxon>
        <taxon>Effrenium</taxon>
    </lineage>
</organism>
<dbReference type="GO" id="GO:0005524">
    <property type="term" value="F:ATP binding"/>
    <property type="evidence" value="ECO:0007669"/>
    <property type="project" value="UniProtKB-UniRule"/>
</dbReference>
<dbReference type="PANTHER" id="PTHR44167">
    <property type="entry name" value="OVARIAN-SPECIFIC SERINE/THREONINE-PROTEIN KINASE LOK-RELATED"/>
    <property type="match status" value="1"/>
</dbReference>
<name>A0AA36HRQ5_9DINO</name>
<comment type="caution">
    <text evidence="6">The sequence shown here is derived from an EMBL/GenBank/DDBJ whole genome shotgun (WGS) entry which is preliminary data.</text>
</comment>
<feature type="compositionally biased region" description="Low complexity" evidence="4">
    <location>
        <begin position="615"/>
        <end position="625"/>
    </location>
</feature>
<evidence type="ECO:0000313" key="7">
    <source>
        <dbReference type="Proteomes" id="UP001178507"/>
    </source>
</evidence>
<dbReference type="Gene3D" id="1.10.510.10">
    <property type="entry name" value="Transferase(Phosphotransferase) domain 1"/>
    <property type="match status" value="1"/>
</dbReference>
<feature type="compositionally biased region" description="Pro residues" evidence="4">
    <location>
        <begin position="707"/>
        <end position="726"/>
    </location>
</feature>
<dbReference type="EMBL" id="CAUJNA010000232">
    <property type="protein sequence ID" value="CAJ1374111.1"/>
    <property type="molecule type" value="Genomic_DNA"/>
</dbReference>
<dbReference type="PANTHER" id="PTHR44167:SF24">
    <property type="entry name" value="SERINE_THREONINE-PROTEIN KINASE CHK2"/>
    <property type="match status" value="1"/>
</dbReference>
<feature type="compositionally biased region" description="Basic and acidic residues" evidence="4">
    <location>
        <begin position="45"/>
        <end position="57"/>
    </location>
</feature>
<dbReference type="PROSITE" id="PS00108">
    <property type="entry name" value="PROTEIN_KINASE_ST"/>
    <property type="match status" value="1"/>
</dbReference>
<dbReference type="PROSITE" id="PS00107">
    <property type="entry name" value="PROTEIN_KINASE_ATP"/>
    <property type="match status" value="1"/>
</dbReference>
<dbReference type="InterPro" id="IPR011009">
    <property type="entry name" value="Kinase-like_dom_sf"/>
</dbReference>
<dbReference type="InterPro" id="IPR017441">
    <property type="entry name" value="Protein_kinase_ATP_BS"/>
</dbReference>
<accession>A0AA36HRQ5</accession>
<reference evidence="6" key="1">
    <citation type="submission" date="2023-08" db="EMBL/GenBank/DDBJ databases">
        <authorList>
            <person name="Chen Y."/>
            <person name="Shah S."/>
            <person name="Dougan E. K."/>
            <person name="Thang M."/>
            <person name="Chan C."/>
        </authorList>
    </citation>
    <scope>NUCLEOTIDE SEQUENCE</scope>
</reference>
<dbReference type="GO" id="GO:0044773">
    <property type="term" value="P:mitotic DNA damage checkpoint signaling"/>
    <property type="evidence" value="ECO:0007669"/>
    <property type="project" value="TreeGrafter"/>
</dbReference>
<evidence type="ECO:0000256" key="1">
    <source>
        <dbReference type="ARBA" id="ARBA00022741"/>
    </source>
</evidence>
<evidence type="ECO:0000256" key="2">
    <source>
        <dbReference type="ARBA" id="ARBA00022840"/>
    </source>
</evidence>
<feature type="compositionally biased region" description="Pro residues" evidence="4">
    <location>
        <begin position="601"/>
        <end position="614"/>
    </location>
</feature>
<gene>
    <name evidence="6" type="ORF">EVOR1521_LOCUS3737</name>
</gene>
<feature type="region of interest" description="Disordered" evidence="4">
    <location>
        <begin position="498"/>
        <end position="531"/>
    </location>
</feature>
<dbReference type="SUPFAM" id="SSF56112">
    <property type="entry name" value="Protein kinase-like (PK-like)"/>
    <property type="match status" value="1"/>
</dbReference>
<evidence type="ECO:0000259" key="5">
    <source>
        <dbReference type="PROSITE" id="PS50011"/>
    </source>
</evidence>
<feature type="compositionally biased region" description="Polar residues" evidence="4">
    <location>
        <begin position="650"/>
        <end position="661"/>
    </location>
</feature>
<dbReference type="GO" id="GO:0005737">
    <property type="term" value="C:cytoplasm"/>
    <property type="evidence" value="ECO:0007669"/>
    <property type="project" value="TreeGrafter"/>
</dbReference>
<feature type="region of interest" description="Disordered" evidence="4">
    <location>
        <begin position="539"/>
        <end position="558"/>
    </location>
</feature>
<feature type="compositionally biased region" description="Basic and acidic residues" evidence="4">
    <location>
        <begin position="628"/>
        <end position="639"/>
    </location>
</feature>
<feature type="region of interest" description="Disordered" evidence="4">
    <location>
        <begin position="598"/>
        <end position="668"/>
    </location>
</feature>
<protein>
    <recommendedName>
        <fullName evidence="5">Protein kinase domain-containing protein</fullName>
    </recommendedName>
</protein>
<keyword evidence="2 3" id="KW-0067">ATP-binding</keyword>
<dbReference type="InterPro" id="IPR008271">
    <property type="entry name" value="Ser/Thr_kinase_AS"/>
</dbReference>
<evidence type="ECO:0000256" key="3">
    <source>
        <dbReference type="PROSITE-ProRule" id="PRU10141"/>
    </source>
</evidence>
<feature type="compositionally biased region" description="Basic and acidic residues" evidence="4">
    <location>
        <begin position="728"/>
        <end position="744"/>
    </location>
</feature>
<dbReference type="AlphaFoldDB" id="A0AA36HRQ5"/>